<dbReference type="AlphaFoldDB" id="A0A419F6C6"/>
<proteinExistence type="predicted"/>
<reference evidence="1 2" key="1">
    <citation type="journal article" date="2017" name="ISME J.">
        <title>Energy and carbon metabolisms in a deep terrestrial subsurface fluid microbial community.</title>
        <authorList>
            <person name="Momper L."/>
            <person name="Jungbluth S.P."/>
            <person name="Lee M.D."/>
            <person name="Amend J.P."/>
        </authorList>
    </citation>
    <scope>NUCLEOTIDE SEQUENCE [LARGE SCALE GENOMIC DNA]</scope>
    <source>
        <strain evidence="1">SURF_17</strain>
    </source>
</reference>
<protein>
    <recommendedName>
        <fullName evidence="3">Rubrerythrin diiron-binding domain-containing protein</fullName>
    </recommendedName>
</protein>
<evidence type="ECO:0000313" key="2">
    <source>
        <dbReference type="Proteomes" id="UP000285961"/>
    </source>
</evidence>
<gene>
    <name evidence="1" type="ORF">C4532_03750</name>
</gene>
<organism evidence="1 2">
    <name type="scientific">Candidatus Abyssobacteria bacterium SURF_17</name>
    <dbReference type="NCBI Taxonomy" id="2093361"/>
    <lineage>
        <taxon>Bacteria</taxon>
        <taxon>Pseudomonadati</taxon>
        <taxon>Candidatus Hydrogenedentota</taxon>
        <taxon>Candidatus Abyssobacteria</taxon>
    </lineage>
</organism>
<dbReference type="Proteomes" id="UP000285961">
    <property type="component" value="Unassembled WGS sequence"/>
</dbReference>
<sequence length="147" mass="17313">MPKKSLESAEKKARFLTDLDKWQKMESLSAKTCAEVQKRTENTLIKMIAEIIRKDSESHIEVLKLIKDSLTKEALHLTPDELAEIWDLVDGYHNIEHKSVDIAQEAIRDSRLFEIRFLLTYLLEDESKHLKLLNQLDDFKRSLFPYR</sequence>
<evidence type="ECO:0000313" key="1">
    <source>
        <dbReference type="EMBL" id="RJP73947.1"/>
    </source>
</evidence>
<comment type="caution">
    <text evidence="1">The sequence shown here is derived from an EMBL/GenBank/DDBJ whole genome shotgun (WGS) entry which is preliminary data.</text>
</comment>
<accession>A0A419F6C6</accession>
<evidence type="ECO:0008006" key="3">
    <source>
        <dbReference type="Google" id="ProtNLM"/>
    </source>
</evidence>
<dbReference type="EMBL" id="QZKI01000022">
    <property type="protein sequence ID" value="RJP73947.1"/>
    <property type="molecule type" value="Genomic_DNA"/>
</dbReference>
<name>A0A419F6C6_9BACT</name>